<dbReference type="STRING" id="655355.SAMN05216283_104228"/>
<dbReference type="Gene3D" id="1.25.40.390">
    <property type="match status" value="1"/>
</dbReference>
<sequence>MKIRYTINKCFIALTAFIFLLAISCKDLGELNVNPNGVDPENADLNLLLPTMITGVGKTVVSLGFGHIAGVMQHTQHDGWSSGHNDYDWDNASHSWSGYYGILRNTDEFQKKAEAGNYEFHQGVALVIKAYTFGLIADLWGDAPYTEALQAESGTEYFKPIFDDQRDIYLGLLADLETANSLLSKDNEAYFNVNATQDILYEGDASKWRQLANSLALRYYMRLSAKEPSIAEEGIKRITSDPSSYPLILQAENDATVGYIGQSPADSWPSNMVFDPDPSGDYMRVKLCATLVDAMQELNDPRLGVWANKVAIPLELVEGEGVDQIVDGKRQISQDIVDAYEAAWQVGVDFDQDFVGIPPSVFAASQYNLNPNLDQGVFNPHASQLNDRYMETHGDLLQMRLLSAAEVHFLLAEASLHGWAPGTAEGHFTTGIQQSFNTWGVGAESDTYIEALNFDGLESIIQQKWIASWTAAAEAWFDYRRTGYPDLQTGESAKRAALPLRFYYHFDDEISKNTTNAEAAISKLEPTQYKGNDVSNNSAWSKTWLLQGTNKPY</sequence>
<gene>
    <name evidence="1" type="ORF">SAMN05216283_104228</name>
</gene>
<evidence type="ECO:0000313" key="2">
    <source>
        <dbReference type="Proteomes" id="UP000198964"/>
    </source>
</evidence>
<dbReference type="InterPro" id="IPR011990">
    <property type="entry name" value="TPR-like_helical_dom_sf"/>
</dbReference>
<dbReference type="InterPro" id="IPR041662">
    <property type="entry name" value="SusD-like_2"/>
</dbReference>
<reference evidence="1 2" key="1">
    <citation type="submission" date="2016-10" db="EMBL/GenBank/DDBJ databases">
        <authorList>
            <person name="de Groot N.N."/>
        </authorList>
    </citation>
    <scope>NUCLEOTIDE SEQUENCE [LARGE SCALE GENOMIC DNA]</scope>
    <source>
        <strain evidence="1 2">CGMCC 1.9156</strain>
    </source>
</reference>
<dbReference type="Pfam" id="PF12771">
    <property type="entry name" value="SusD-like_2"/>
    <property type="match status" value="2"/>
</dbReference>
<proteinExistence type="predicted"/>
<keyword evidence="2" id="KW-1185">Reference proteome</keyword>
<dbReference type="Proteomes" id="UP000198964">
    <property type="component" value="Unassembled WGS sequence"/>
</dbReference>
<accession>A0A1I2HRR0</accession>
<dbReference type="EMBL" id="FONW01000004">
    <property type="protein sequence ID" value="SFF32372.1"/>
    <property type="molecule type" value="Genomic_DNA"/>
</dbReference>
<evidence type="ECO:0000313" key="1">
    <source>
        <dbReference type="EMBL" id="SFF32372.1"/>
    </source>
</evidence>
<dbReference type="AlphaFoldDB" id="A0A1I2HRR0"/>
<dbReference type="RefSeq" id="WP_093919898.1">
    <property type="nucleotide sequence ID" value="NZ_FONW01000004.1"/>
</dbReference>
<protein>
    <submittedName>
        <fullName evidence="1">Starch-binding associating with outer membrane</fullName>
    </submittedName>
</protein>
<dbReference type="SUPFAM" id="SSF48452">
    <property type="entry name" value="TPR-like"/>
    <property type="match status" value="1"/>
</dbReference>
<organism evidence="1 2">
    <name type="scientific">Sunxiuqinia elliptica</name>
    <dbReference type="NCBI Taxonomy" id="655355"/>
    <lineage>
        <taxon>Bacteria</taxon>
        <taxon>Pseudomonadati</taxon>
        <taxon>Bacteroidota</taxon>
        <taxon>Bacteroidia</taxon>
        <taxon>Marinilabiliales</taxon>
        <taxon>Prolixibacteraceae</taxon>
        <taxon>Sunxiuqinia</taxon>
    </lineage>
</organism>
<name>A0A1I2HRR0_9BACT</name>
<dbReference type="PROSITE" id="PS51257">
    <property type="entry name" value="PROKAR_LIPOPROTEIN"/>
    <property type="match status" value="1"/>
</dbReference>